<comment type="caution">
    <text evidence="4">The sequence shown here is derived from an EMBL/GenBank/DDBJ whole genome shotgun (WGS) entry which is preliminary data.</text>
</comment>
<protein>
    <recommendedName>
        <fullName evidence="3">Rhodopsin domain-containing protein</fullName>
    </recommendedName>
</protein>
<evidence type="ECO:0000313" key="4">
    <source>
        <dbReference type="EMBL" id="KAJ9612102.1"/>
    </source>
</evidence>
<feature type="transmembrane region" description="Helical" evidence="2">
    <location>
        <begin position="131"/>
        <end position="152"/>
    </location>
</feature>
<feature type="domain" description="Rhodopsin" evidence="3">
    <location>
        <begin position="46"/>
        <end position="131"/>
    </location>
</feature>
<feature type="domain" description="Rhodopsin" evidence="3">
    <location>
        <begin position="135"/>
        <end position="228"/>
    </location>
</feature>
<sequence>MSSQTTVAVPPGQSPPFAVVTPDDHEASILISTAFGLACFLFFAGIRTVIRTTISHGIGLDDYLFYAATVLAIIQSCLILGACSKGLGKALHLVSLEEQHEIQKMVYTGNLFFIVVTGLSKISVVSFLHRISLIGALDIVTEIAIVALVGYMVRNLQTSAASKLTVLSIFSVRLLLIIFIALRLHTFDQSGYTTNPLIRETNFIAWTQSEMTYSLISATVPIFHNFLKSLSTGFGGLGVSNAYGYGSGCHSLQHGRNTTGYQLSKLRSKNKSAAMPSTNDDQEESFGHAKALTAQQLAGTPAASTTVQWSGNTRSNGETTSINSNESQRYMIRKDVQWEVRTEPRE</sequence>
<reference evidence="4" key="1">
    <citation type="submission" date="2022-10" db="EMBL/GenBank/DDBJ databases">
        <title>Culturing micro-colonial fungi from biological soil crusts in the Mojave desert and describing Neophaeococcomyces mojavensis, and introducing the new genera and species Taxawa tesnikishii.</title>
        <authorList>
            <person name="Kurbessoian T."/>
            <person name="Stajich J.E."/>
        </authorList>
    </citation>
    <scope>NUCLEOTIDE SEQUENCE</scope>
    <source>
        <strain evidence="4">TK_41</strain>
    </source>
</reference>
<dbReference type="Pfam" id="PF20684">
    <property type="entry name" value="Fung_rhodopsin"/>
    <property type="match status" value="2"/>
</dbReference>
<accession>A0AA38XEW5</accession>
<evidence type="ECO:0000256" key="1">
    <source>
        <dbReference type="SAM" id="MobiDB-lite"/>
    </source>
</evidence>
<dbReference type="PANTHER" id="PTHR39614">
    <property type="entry name" value="INTEGRAL MEMBRANE PROTEIN"/>
    <property type="match status" value="1"/>
</dbReference>
<dbReference type="PANTHER" id="PTHR39614:SF2">
    <property type="entry name" value="INTEGRAL MEMBRANE PROTEIN"/>
    <property type="match status" value="1"/>
</dbReference>
<gene>
    <name evidence="4" type="ORF">H2200_003699</name>
</gene>
<keyword evidence="2" id="KW-0472">Membrane</keyword>
<feature type="transmembrane region" description="Helical" evidence="2">
    <location>
        <begin position="164"/>
        <end position="182"/>
    </location>
</feature>
<dbReference type="AlphaFoldDB" id="A0AA38XEW5"/>
<feature type="transmembrane region" description="Helical" evidence="2">
    <location>
        <begin position="29"/>
        <end position="50"/>
    </location>
</feature>
<feature type="transmembrane region" description="Helical" evidence="2">
    <location>
        <begin position="62"/>
        <end position="82"/>
    </location>
</feature>
<evidence type="ECO:0000259" key="3">
    <source>
        <dbReference type="Pfam" id="PF20684"/>
    </source>
</evidence>
<dbReference type="Proteomes" id="UP001172673">
    <property type="component" value="Unassembled WGS sequence"/>
</dbReference>
<evidence type="ECO:0000256" key="2">
    <source>
        <dbReference type="SAM" id="Phobius"/>
    </source>
</evidence>
<dbReference type="InterPro" id="IPR049326">
    <property type="entry name" value="Rhodopsin_dom_fungi"/>
</dbReference>
<keyword evidence="5" id="KW-1185">Reference proteome</keyword>
<name>A0AA38XEW5_9EURO</name>
<feature type="region of interest" description="Disordered" evidence="1">
    <location>
        <begin position="303"/>
        <end position="328"/>
    </location>
</feature>
<proteinExistence type="predicted"/>
<evidence type="ECO:0000313" key="5">
    <source>
        <dbReference type="Proteomes" id="UP001172673"/>
    </source>
</evidence>
<keyword evidence="2" id="KW-1133">Transmembrane helix</keyword>
<keyword evidence="2" id="KW-0812">Transmembrane</keyword>
<dbReference type="EMBL" id="JAPDRK010000005">
    <property type="protein sequence ID" value="KAJ9612102.1"/>
    <property type="molecule type" value="Genomic_DNA"/>
</dbReference>
<organism evidence="4 5">
    <name type="scientific">Cladophialophora chaetospira</name>
    <dbReference type="NCBI Taxonomy" id="386627"/>
    <lineage>
        <taxon>Eukaryota</taxon>
        <taxon>Fungi</taxon>
        <taxon>Dikarya</taxon>
        <taxon>Ascomycota</taxon>
        <taxon>Pezizomycotina</taxon>
        <taxon>Eurotiomycetes</taxon>
        <taxon>Chaetothyriomycetidae</taxon>
        <taxon>Chaetothyriales</taxon>
        <taxon>Herpotrichiellaceae</taxon>
        <taxon>Cladophialophora</taxon>
    </lineage>
</organism>